<dbReference type="STRING" id="1121131.SAMN02745229_03650"/>
<dbReference type="InterPro" id="IPR014284">
    <property type="entry name" value="RNA_pol_sigma-70_dom"/>
</dbReference>
<dbReference type="InterPro" id="IPR036388">
    <property type="entry name" value="WH-like_DNA-bd_sf"/>
</dbReference>
<dbReference type="CDD" id="cd06171">
    <property type="entry name" value="Sigma70_r4"/>
    <property type="match status" value="1"/>
</dbReference>
<dbReference type="Gene3D" id="1.10.10.10">
    <property type="entry name" value="Winged helix-like DNA-binding domain superfamily/Winged helix DNA-binding domain"/>
    <property type="match status" value="1"/>
</dbReference>
<dbReference type="Pfam" id="PF04542">
    <property type="entry name" value="Sigma70_r2"/>
    <property type="match status" value="1"/>
</dbReference>
<dbReference type="PANTHER" id="PTHR43133:SF51">
    <property type="entry name" value="RNA POLYMERASE SIGMA FACTOR"/>
    <property type="match status" value="1"/>
</dbReference>
<evidence type="ECO:0000313" key="7">
    <source>
        <dbReference type="EMBL" id="SHI80080.1"/>
    </source>
</evidence>
<sequence>MDKNNITEYADELMKVAVSKCDNLEDAKDLVQETLLTALTSISKGKVISEPKSWLMTVLNHKYYDMLRQRYRKPTVCIDEIGEIPDESSSSDSSEDAENIRRCLATLAGIYREVLVQYYMNGKSVLEISQLLKIPEDTVKTRLFTGRKHIQKEFTMETYTKQSYEPDDLFIGSAGQIGYNDEPWSLVGDDRIKMNLLILAYKKPITLSELSKAIGIPTAYIEPIVATLVAGQLMKRVSDKVYTDFIIYSEQDRMANFNIQLNLAKELCDGIWHIVSEGLDELRQNNFYKKQSLDQALKLESFFFLRTITSATLDVRDEACGGRESSEHYPERPNGGRWYAMGNLYPHGYDYENCPYSKFHMSGECVHTRQNLLGAKEISMCSYDTDSSVLGANYHDNSDDSYLKFVYSIYLGKTDMLEMLDKKLLEGINEILEFNIMYRDDEGQLKINIPVITMSDRWTLYSLSNKYSKEIAEEYRDKIVALVKNPVKLPNHLKSVPNWIKYLNCCNLFPSAIISEAKDRGLFLKGYDKPAPAVILCVKK</sequence>
<keyword evidence="2" id="KW-0805">Transcription regulation</keyword>
<dbReference type="InterPro" id="IPR039425">
    <property type="entry name" value="RNA_pol_sigma-70-like"/>
</dbReference>
<dbReference type="InterPro" id="IPR013324">
    <property type="entry name" value="RNA_pol_sigma_r3/r4-like"/>
</dbReference>
<dbReference type="Proteomes" id="UP000184278">
    <property type="component" value="Unassembled WGS sequence"/>
</dbReference>
<evidence type="ECO:0000256" key="3">
    <source>
        <dbReference type="ARBA" id="ARBA00023082"/>
    </source>
</evidence>
<dbReference type="GO" id="GO:0016987">
    <property type="term" value="F:sigma factor activity"/>
    <property type="evidence" value="ECO:0007669"/>
    <property type="project" value="UniProtKB-KW"/>
</dbReference>
<keyword evidence="3" id="KW-0731">Sigma factor</keyword>
<keyword evidence="4" id="KW-0804">Transcription</keyword>
<dbReference type="GO" id="GO:0006352">
    <property type="term" value="P:DNA-templated transcription initiation"/>
    <property type="evidence" value="ECO:0007669"/>
    <property type="project" value="InterPro"/>
</dbReference>
<dbReference type="NCBIfam" id="TIGR02937">
    <property type="entry name" value="sigma70-ECF"/>
    <property type="match status" value="1"/>
</dbReference>
<feature type="domain" description="RNA polymerase sigma factor 70 region 4 type 2" evidence="6">
    <location>
        <begin position="98"/>
        <end position="150"/>
    </location>
</feature>
<evidence type="ECO:0000256" key="1">
    <source>
        <dbReference type="ARBA" id="ARBA00010641"/>
    </source>
</evidence>
<dbReference type="EMBL" id="FQXK01000041">
    <property type="protein sequence ID" value="SHI80080.1"/>
    <property type="molecule type" value="Genomic_DNA"/>
</dbReference>
<gene>
    <name evidence="7" type="ORF">SAMN02745229_03650</name>
</gene>
<reference evidence="8" key="1">
    <citation type="submission" date="2016-11" db="EMBL/GenBank/DDBJ databases">
        <authorList>
            <person name="Varghese N."/>
            <person name="Submissions S."/>
        </authorList>
    </citation>
    <scope>NUCLEOTIDE SEQUENCE [LARGE SCALE GENOMIC DNA]</scope>
    <source>
        <strain evidence="8">DSM 3071</strain>
    </source>
</reference>
<dbReference type="InterPro" id="IPR013249">
    <property type="entry name" value="RNA_pol_sigma70_r4_t2"/>
</dbReference>
<feature type="domain" description="RNA polymerase sigma-70 region 2" evidence="5">
    <location>
        <begin position="6"/>
        <end position="72"/>
    </location>
</feature>
<evidence type="ECO:0000259" key="5">
    <source>
        <dbReference type="Pfam" id="PF04542"/>
    </source>
</evidence>
<accession>A0A1M6E3X6</accession>
<dbReference type="Gene3D" id="1.10.1740.10">
    <property type="match status" value="1"/>
</dbReference>
<evidence type="ECO:0000259" key="6">
    <source>
        <dbReference type="Pfam" id="PF08281"/>
    </source>
</evidence>
<dbReference type="SUPFAM" id="SSF88659">
    <property type="entry name" value="Sigma3 and sigma4 domains of RNA polymerase sigma factors"/>
    <property type="match status" value="1"/>
</dbReference>
<protein>
    <submittedName>
        <fullName evidence="7">RNA polymerase sigma-70 factor, ECF subfamily</fullName>
    </submittedName>
</protein>
<keyword evidence="8" id="KW-1185">Reference proteome</keyword>
<dbReference type="GO" id="GO:0003677">
    <property type="term" value="F:DNA binding"/>
    <property type="evidence" value="ECO:0007669"/>
    <property type="project" value="InterPro"/>
</dbReference>
<proteinExistence type="inferred from homology"/>
<evidence type="ECO:0000256" key="4">
    <source>
        <dbReference type="ARBA" id="ARBA00023163"/>
    </source>
</evidence>
<evidence type="ECO:0000256" key="2">
    <source>
        <dbReference type="ARBA" id="ARBA00023015"/>
    </source>
</evidence>
<dbReference type="InterPro" id="IPR013325">
    <property type="entry name" value="RNA_pol_sigma_r2"/>
</dbReference>
<comment type="similarity">
    <text evidence="1">Belongs to the sigma-70 factor family. ECF subfamily.</text>
</comment>
<dbReference type="AlphaFoldDB" id="A0A1M6E3X6"/>
<organism evidence="7 8">
    <name type="scientific">Butyrivibrio fibrisolvens DSM 3071</name>
    <dbReference type="NCBI Taxonomy" id="1121131"/>
    <lineage>
        <taxon>Bacteria</taxon>
        <taxon>Bacillati</taxon>
        <taxon>Bacillota</taxon>
        <taxon>Clostridia</taxon>
        <taxon>Lachnospirales</taxon>
        <taxon>Lachnospiraceae</taxon>
        <taxon>Butyrivibrio</taxon>
    </lineage>
</organism>
<dbReference type="SUPFAM" id="SSF88946">
    <property type="entry name" value="Sigma2 domain of RNA polymerase sigma factors"/>
    <property type="match status" value="1"/>
</dbReference>
<name>A0A1M6E3X6_BUTFI</name>
<dbReference type="Pfam" id="PF08281">
    <property type="entry name" value="Sigma70_r4_2"/>
    <property type="match status" value="1"/>
</dbReference>
<evidence type="ECO:0000313" key="8">
    <source>
        <dbReference type="Proteomes" id="UP000184278"/>
    </source>
</evidence>
<dbReference type="InterPro" id="IPR007627">
    <property type="entry name" value="RNA_pol_sigma70_r2"/>
</dbReference>
<dbReference type="PANTHER" id="PTHR43133">
    <property type="entry name" value="RNA POLYMERASE ECF-TYPE SIGMA FACTO"/>
    <property type="match status" value="1"/>
</dbReference>
<dbReference type="RefSeq" id="WP_073389892.1">
    <property type="nucleotide sequence ID" value="NZ_FQXK01000041.1"/>
</dbReference>
<dbReference type="OrthoDB" id="9782703at2"/>